<dbReference type="SUPFAM" id="SSF46955">
    <property type="entry name" value="Putative DNA-binding domain"/>
    <property type="match status" value="1"/>
</dbReference>
<dbReference type="EMBL" id="JAUSTZ010000002">
    <property type="protein sequence ID" value="MDQ0225168.1"/>
    <property type="molecule type" value="Genomic_DNA"/>
</dbReference>
<dbReference type="InterPro" id="IPR010982">
    <property type="entry name" value="Lambda_DNA-bd_dom_sf"/>
</dbReference>
<reference evidence="1 2" key="1">
    <citation type="submission" date="2023-07" db="EMBL/GenBank/DDBJ databases">
        <title>Genomic Encyclopedia of Type Strains, Phase IV (KMG-IV): sequencing the most valuable type-strain genomes for metagenomic binning, comparative biology and taxonomic classification.</title>
        <authorList>
            <person name="Goeker M."/>
        </authorList>
    </citation>
    <scope>NUCLEOTIDE SEQUENCE [LARGE SCALE GENOMIC DNA]</scope>
    <source>
        <strain evidence="1 2">DSM 17723</strain>
    </source>
</reference>
<evidence type="ECO:0000313" key="2">
    <source>
        <dbReference type="Proteomes" id="UP001232245"/>
    </source>
</evidence>
<organism evidence="1 2">
    <name type="scientific">Metabacillus niabensis</name>
    <dbReference type="NCBI Taxonomy" id="324854"/>
    <lineage>
        <taxon>Bacteria</taxon>
        <taxon>Bacillati</taxon>
        <taxon>Bacillota</taxon>
        <taxon>Bacilli</taxon>
        <taxon>Bacillales</taxon>
        <taxon>Bacillaceae</taxon>
        <taxon>Metabacillus</taxon>
    </lineage>
</organism>
<keyword evidence="2" id="KW-1185">Reference proteome</keyword>
<protein>
    <submittedName>
        <fullName evidence="1">Plasmid maintenance system antidote protein VapI</fullName>
    </submittedName>
</protein>
<proteinExistence type="predicted"/>
<name>A0ABT9Z0T9_9BACI</name>
<dbReference type="InterPro" id="IPR009061">
    <property type="entry name" value="DNA-bd_dom_put_sf"/>
</dbReference>
<sequence length="77" mass="9429">MDKHFSEMIQTVLKTFKLQEAELAALLGVHEKTIRRWIRGYKMNYTRKSMIVFKIRQLIRDKRINLRKQVTHKMNRI</sequence>
<accession>A0ABT9Z0T9</accession>
<dbReference type="RefSeq" id="WP_378999948.1">
    <property type="nucleotide sequence ID" value="NZ_JBHSNR010000017.1"/>
</dbReference>
<gene>
    <name evidence="1" type="ORF">J2S02_001497</name>
</gene>
<dbReference type="Proteomes" id="UP001232245">
    <property type="component" value="Unassembled WGS sequence"/>
</dbReference>
<comment type="caution">
    <text evidence="1">The sequence shown here is derived from an EMBL/GenBank/DDBJ whole genome shotgun (WGS) entry which is preliminary data.</text>
</comment>
<evidence type="ECO:0000313" key="1">
    <source>
        <dbReference type="EMBL" id="MDQ0225168.1"/>
    </source>
</evidence>
<dbReference type="Gene3D" id="1.10.260.40">
    <property type="entry name" value="lambda repressor-like DNA-binding domains"/>
    <property type="match status" value="1"/>
</dbReference>